<feature type="compositionally biased region" description="Polar residues" evidence="4">
    <location>
        <begin position="181"/>
        <end position="195"/>
    </location>
</feature>
<accession>A0AA88AVD0</accession>
<dbReference type="GO" id="GO:0000775">
    <property type="term" value="C:chromosome, centromeric region"/>
    <property type="evidence" value="ECO:0007669"/>
    <property type="project" value="InterPro"/>
</dbReference>
<name>A0AA88AVD0_FICCA</name>
<feature type="region of interest" description="Disordered" evidence="4">
    <location>
        <begin position="156"/>
        <end position="231"/>
    </location>
</feature>
<evidence type="ECO:0000313" key="6">
    <source>
        <dbReference type="EMBL" id="GMN52876.1"/>
    </source>
</evidence>
<sequence length="395" mass="44178">MDTVIHVHSDNFSVGDGKTGVKIGGAQRKMLSDISNLQSRAKLTNPDAKNKATTITTKEYVERLQKENAELAKLLADRNKLIELSMVELRKLRVNLQKVQQQNVQLAQANSQMLAELNSGKDRLKVLQHELGCKNGQLKARKLEAGERWKRVTCQNTNNEVGSSHYDESGEPSQTDKENKPSNANQRKQSRNQSLGRHPVKASSAKEEVNKKRSCSRRQSARLKSKESVETEDVFEIDNAEFPVSSMHDDLIEASDQALLESSMKKEDENAIHVSEDLGPPAVKAVDETKKKRCSRRQSARFKTKESEATEDSFEIDDDKFHVSSHHDDAVDAVGASGQTFLGLSVENEDQGNATTGSGDQELRRSSVGRPMRRAAEKIQSYKEIPINVKMRRVE</sequence>
<dbReference type="GO" id="GO:0005634">
    <property type="term" value="C:nucleus"/>
    <property type="evidence" value="ECO:0007669"/>
    <property type="project" value="InterPro"/>
</dbReference>
<dbReference type="PANTHER" id="PTHR34373">
    <property type="entry name" value="SHUGOSHIN 2"/>
    <property type="match status" value="1"/>
</dbReference>
<feature type="coiled-coil region" evidence="3">
    <location>
        <begin position="57"/>
        <end position="116"/>
    </location>
</feature>
<evidence type="ECO:0000259" key="5">
    <source>
        <dbReference type="Pfam" id="PF07557"/>
    </source>
</evidence>
<gene>
    <name evidence="6" type="ORF">TIFTF001_022017</name>
</gene>
<keyword evidence="7" id="KW-1185">Reference proteome</keyword>
<dbReference type="AlphaFoldDB" id="A0AA88AVD0"/>
<dbReference type="Pfam" id="PF07557">
    <property type="entry name" value="Shugoshin_C"/>
    <property type="match status" value="1"/>
</dbReference>
<keyword evidence="3" id="KW-0175">Coiled coil</keyword>
<feature type="compositionally biased region" description="Basic and acidic residues" evidence="4">
    <location>
        <begin position="263"/>
        <end position="276"/>
    </location>
</feature>
<evidence type="ECO:0000256" key="2">
    <source>
        <dbReference type="ARBA" id="ARBA00022829"/>
    </source>
</evidence>
<evidence type="ECO:0000256" key="1">
    <source>
        <dbReference type="ARBA" id="ARBA00010845"/>
    </source>
</evidence>
<feature type="region of interest" description="Disordered" evidence="4">
    <location>
        <begin position="344"/>
        <end position="374"/>
    </location>
</feature>
<dbReference type="PANTHER" id="PTHR34373:SF9">
    <property type="entry name" value="SHUGOSHIN 2"/>
    <property type="match status" value="1"/>
</dbReference>
<evidence type="ECO:0000256" key="3">
    <source>
        <dbReference type="SAM" id="Coils"/>
    </source>
</evidence>
<feature type="domain" description="Shugoshin C-terminal" evidence="5">
    <location>
        <begin position="369"/>
        <end position="393"/>
    </location>
</feature>
<dbReference type="Proteomes" id="UP001187192">
    <property type="component" value="Unassembled WGS sequence"/>
</dbReference>
<dbReference type="InterPro" id="IPR011515">
    <property type="entry name" value="Shugoshin_C"/>
</dbReference>
<dbReference type="GO" id="GO:0045144">
    <property type="term" value="P:meiotic sister chromatid segregation"/>
    <property type="evidence" value="ECO:0007669"/>
    <property type="project" value="InterPro"/>
</dbReference>
<evidence type="ECO:0000256" key="4">
    <source>
        <dbReference type="SAM" id="MobiDB-lite"/>
    </source>
</evidence>
<protein>
    <recommendedName>
        <fullName evidence="5">Shugoshin C-terminal domain-containing protein</fullName>
    </recommendedName>
</protein>
<organism evidence="6 7">
    <name type="scientific">Ficus carica</name>
    <name type="common">Common fig</name>
    <dbReference type="NCBI Taxonomy" id="3494"/>
    <lineage>
        <taxon>Eukaryota</taxon>
        <taxon>Viridiplantae</taxon>
        <taxon>Streptophyta</taxon>
        <taxon>Embryophyta</taxon>
        <taxon>Tracheophyta</taxon>
        <taxon>Spermatophyta</taxon>
        <taxon>Magnoliopsida</taxon>
        <taxon>eudicotyledons</taxon>
        <taxon>Gunneridae</taxon>
        <taxon>Pentapetalae</taxon>
        <taxon>rosids</taxon>
        <taxon>fabids</taxon>
        <taxon>Rosales</taxon>
        <taxon>Moraceae</taxon>
        <taxon>Ficeae</taxon>
        <taxon>Ficus</taxon>
    </lineage>
</organism>
<feature type="compositionally biased region" description="Basic residues" evidence="4">
    <location>
        <begin position="291"/>
        <end position="302"/>
    </location>
</feature>
<comment type="caution">
    <text evidence="6">The sequence shown here is derived from an EMBL/GenBank/DDBJ whole genome shotgun (WGS) entry which is preliminary data.</text>
</comment>
<evidence type="ECO:0000313" key="7">
    <source>
        <dbReference type="Proteomes" id="UP001187192"/>
    </source>
</evidence>
<dbReference type="InterPro" id="IPR044693">
    <property type="entry name" value="SGO_plant"/>
</dbReference>
<proteinExistence type="inferred from homology"/>
<reference evidence="6" key="1">
    <citation type="submission" date="2023-07" db="EMBL/GenBank/DDBJ databases">
        <title>draft genome sequence of fig (Ficus carica).</title>
        <authorList>
            <person name="Takahashi T."/>
            <person name="Nishimura K."/>
        </authorList>
    </citation>
    <scope>NUCLEOTIDE SEQUENCE</scope>
</reference>
<keyword evidence="2" id="KW-0159">Chromosome partition</keyword>
<comment type="similarity">
    <text evidence="1">Belongs to the shugoshin family.</text>
</comment>
<dbReference type="GO" id="GO:0034090">
    <property type="term" value="P:maintenance of meiotic sister chromatid cohesion"/>
    <property type="evidence" value="ECO:0007669"/>
    <property type="project" value="InterPro"/>
</dbReference>
<feature type="compositionally biased region" description="Basic residues" evidence="4">
    <location>
        <begin position="212"/>
        <end position="223"/>
    </location>
</feature>
<feature type="region of interest" description="Disordered" evidence="4">
    <location>
        <begin position="263"/>
        <end position="313"/>
    </location>
</feature>
<dbReference type="EMBL" id="BTGU01000043">
    <property type="protein sequence ID" value="GMN52876.1"/>
    <property type="molecule type" value="Genomic_DNA"/>
</dbReference>